<name>A0A9P4N0M0_9PLEO</name>
<gene>
    <name evidence="3" type="ORF">GQ43DRAFT_289238</name>
</gene>
<keyword evidence="1" id="KW-0539">Nucleus</keyword>
<accession>A0A9P4N0M0</accession>
<dbReference type="Proteomes" id="UP000799536">
    <property type="component" value="Unassembled WGS sequence"/>
</dbReference>
<proteinExistence type="predicted"/>
<sequence>MQVQRPFPPNAAEPLGSFLPQNSAFDALNSATLMPLLSPPLLAEFWEFLDSNEPYASTTLQDAASCTVLPSSSGNPLQYPQTLHQTQGNYSAECPQGWVMRTTVEEVVAPSTIDTTDHMSSTSDIASVDQTADVVAFSTGSGIHPTLGYNMRAMVSNAEGHRTYSTQSTSTGIIGAIQNSLYNTQSNKQIYEERLHQQFNNVHHESYMPNHLHSAYNQTSYDFIANTHLIHTQTNSTLLPMESKSLETDLHPVQSTSTQTSFQIELKVPQTTKKRKRAPFEKCKEIAVEDSEGVLVGTFATFGNKWGRQAYSKEDRRKTALTRQIGACIPCKLSKKRCDRPDSPYECCRNCKSRVLSMPCFAAKIIEAQLFRDKPSPGHPESLRREVYDSLVDLAKRQAQPIRVVLTQDFGVQLEVSLALYEPEPGEITYRVWKDSNGVKHKLDMPPYCIADMQEAQDRLLEYIRKFRGAFIRSTLMRSNEVTTRIFDQAQLFAAFNPASLVSQALSLCAASRIIERDWRICIAPSSLSIPFISDDPANPFYNTFPITPMMDAQLDQIVIRNFLSPIRERLLSELQTAMTPSDSRELHDSWFEIFLTLAVLLSHAEWLLDHSRRNAIRMGAKKRYNYIPRAEAYFYACRIMLAHWHHLCKNAAPLMVGLKTLQGEEKSFVESLWNLVKAKETLMRELRENHKYEVELYWCHQLFFPGWNPGRLAIEDAV</sequence>
<dbReference type="PANTHER" id="PTHR35392">
    <property type="entry name" value="ZN(II)2CYS6 TRANSCRIPTION FACTOR (EUROFUNG)-RELATED-RELATED"/>
    <property type="match status" value="1"/>
</dbReference>
<dbReference type="InterPro" id="IPR052973">
    <property type="entry name" value="Fungal_sec-metab_reg_TF"/>
</dbReference>
<evidence type="ECO:0000259" key="2">
    <source>
        <dbReference type="PROSITE" id="PS50048"/>
    </source>
</evidence>
<dbReference type="InterPro" id="IPR001138">
    <property type="entry name" value="Zn2Cys6_DnaBD"/>
</dbReference>
<dbReference type="PROSITE" id="PS00463">
    <property type="entry name" value="ZN2_CY6_FUNGAL_1"/>
    <property type="match status" value="1"/>
</dbReference>
<dbReference type="PANTHER" id="PTHR35392:SF3">
    <property type="entry name" value="ZN(2)-C6 FUNGAL-TYPE DOMAIN-CONTAINING PROTEIN"/>
    <property type="match status" value="1"/>
</dbReference>
<feature type="domain" description="Zn(2)-C6 fungal-type" evidence="2">
    <location>
        <begin position="327"/>
        <end position="360"/>
    </location>
</feature>
<dbReference type="AlphaFoldDB" id="A0A9P4N0M0"/>
<keyword evidence="4" id="KW-1185">Reference proteome</keyword>
<evidence type="ECO:0000313" key="3">
    <source>
        <dbReference type="EMBL" id="KAF2203000.1"/>
    </source>
</evidence>
<dbReference type="OrthoDB" id="5362630at2759"/>
<dbReference type="EMBL" id="ML993916">
    <property type="protein sequence ID" value="KAF2203000.1"/>
    <property type="molecule type" value="Genomic_DNA"/>
</dbReference>
<dbReference type="CDD" id="cd00067">
    <property type="entry name" value="GAL4"/>
    <property type="match status" value="1"/>
</dbReference>
<protein>
    <recommendedName>
        <fullName evidence="2">Zn(2)-C6 fungal-type domain-containing protein</fullName>
    </recommendedName>
</protein>
<organism evidence="3 4">
    <name type="scientific">Delitschia confertaspora ATCC 74209</name>
    <dbReference type="NCBI Taxonomy" id="1513339"/>
    <lineage>
        <taxon>Eukaryota</taxon>
        <taxon>Fungi</taxon>
        <taxon>Dikarya</taxon>
        <taxon>Ascomycota</taxon>
        <taxon>Pezizomycotina</taxon>
        <taxon>Dothideomycetes</taxon>
        <taxon>Pleosporomycetidae</taxon>
        <taxon>Pleosporales</taxon>
        <taxon>Delitschiaceae</taxon>
        <taxon>Delitschia</taxon>
    </lineage>
</organism>
<evidence type="ECO:0000313" key="4">
    <source>
        <dbReference type="Proteomes" id="UP000799536"/>
    </source>
</evidence>
<evidence type="ECO:0000256" key="1">
    <source>
        <dbReference type="ARBA" id="ARBA00023242"/>
    </source>
</evidence>
<dbReference type="GO" id="GO:0008270">
    <property type="term" value="F:zinc ion binding"/>
    <property type="evidence" value="ECO:0007669"/>
    <property type="project" value="InterPro"/>
</dbReference>
<dbReference type="GO" id="GO:0000981">
    <property type="term" value="F:DNA-binding transcription factor activity, RNA polymerase II-specific"/>
    <property type="evidence" value="ECO:0007669"/>
    <property type="project" value="InterPro"/>
</dbReference>
<reference evidence="3" key="1">
    <citation type="journal article" date="2020" name="Stud. Mycol.">
        <title>101 Dothideomycetes genomes: a test case for predicting lifestyles and emergence of pathogens.</title>
        <authorList>
            <person name="Haridas S."/>
            <person name="Albert R."/>
            <person name="Binder M."/>
            <person name="Bloem J."/>
            <person name="Labutti K."/>
            <person name="Salamov A."/>
            <person name="Andreopoulos B."/>
            <person name="Baker S."/>
            <person name="Barry K."/>
            <person name="Bills G."/>
            <person name="Bluhm B."/>
            <person name="Cannon C."/>
            <person name="Castanera R."/>
            <person name="Culley D."/>
            <person name="Daum C."/>
            <person name="Ezra D."/>
            <person name="Gonzalez J."/>
            <person name="Henrissat B."/>
            <person name="Kuo A."/>
            <person name="Liang C."/>
            <person name="Lipzen A."/>
            <person name="Lutzoni F."/>
            <person name="Magnuson J."/>
            <person name="Mondo S."/>
            <person name="Nolan M."/>
            <person name="Ohm R."/>
            <person name="Pangilinan J."/>
            <person name="Park H.-J."/>
            <person name="Ramirez L."/>
            <person name="Alfaro M."/>
            <person name="Sun H."/>
            <person name="Tritt A."/>
            <person name="Yoshinaga Y."/>
            <person name="Zwiers L.-H."/>
            <person name="Turgeon B."/>
            <person name="Goodwin S."/>
            <person name="Spatafora J."/>
            <person name="Crous P."/>
            <person name="Grigoriev I."/>
        </authorList>
    </citation>
    <scope>NUCLEOTIDE SEQUENCE</scope>
    <source>
        <strain evidence="3">ATCC 74209</strain>
    </source>
</reference>
<comment type="caution">
    <text evidence="3">The sequence shown here is derived from an EMBL/GenBank/DDBJ whole genome shotgun (WGS) entry which is preliminary data.</text>
</comment>
<dbReference type="PROSITE" id="PS50048">
    <property type="entry name" value="ZN2_CY6_FUNGAL_2"/>
    <property type="match status" value="1"/>
</dbReference>